<dbReference type="SMART" id="SM00320">
    <property type="entry name" value="WD40"/>
    <property type="match status" value="11"/>
</dbReference>
<comment type="caution">
    <text evidence="7">The sequence shown here is derived from an EMBL/GenBank/DDBJ whole genome shotgun (WGS) entry which is preliminary data.</text>
</comment>
<dbReference type="Proteomes" id="UP000242188">
    <property type="component" value="Unassembled WGS sequence"/>
</dbReference>
<dbReference type="OrthoDB" id="6154712at2759"/>
<name>A0A210R771_MIZYE</name>
<dbReference type="GO" id="GO:0016301">
    <property type="term" value="F:kinase activity"/>
    <property type="evidence" value="ECO:0007669"/>
    <property type="project" value="UniProtKB-KW"/>
</dbReference>
<feature type="repeat" description="WD" evidence="3">
    <location>
        <begin position="392"/>
        <end position="414"/>
    </location>
</feature>
<evidence type="ECO:0000256" key="2">
    <source>
        <dbReference type="ARBA" id="ARBA00022737"/>
    </source>
</evidence>
<dbReference type="PANTHER" id="PTHR44813">
    <property type="entry name" value="MITOGEN-ACTIVATED PROTEIN KINASE-BINDING PROTEIN 1"/>
    <property type="match status" value="1"/>
</dbReference>
<feature type="compositionally biased region" description="Polar residues" evidence="4">
    <location>
        <begin position="1663"/>
        <end position="1676"/>
    </location>
</feature>
<feature type="compositionally biased region" description="Basic and acidic residues" evidence="4">
    <location>
        <begin position="1210"/>
        <end position="1220"/>
    </location>
</feature>
<feature type="compositionally biased region" description="Polar residues" evidence="4">
    <location>
        <begin position="993"/>
        <end position="1002"/>
    </location>
</feature>
<sequence>MDKTRKIIKSPSVKRRSRITPINQRVTLERVLGLTSASNASFACDPNSGTIAYTAGCVVVLINKGKQSHILNFSKKTLTSLAFSPDGKHIVTGESGHHPAVRVWNVEEKSQVSELHGHKFGINCVAFSPNLKYLVSVGSQHDMIVNVWNWRTATKVASNKISSKVNAVDFSEDGSMFVTVGNRHVKFWYLDSSKSRINETVPLQGRSGILGAQKNNFFCDVVCGKGRMSKSVFSITQSGLLCEFNEKRLLDKWAELRTPSASCLSAGEDHIFVGCANGVVRVFSGRNLHFLVSLPRPHHLGVDVASVLSPSQILPSKEGSKFPDTIGLVYDDAHKKTTCIYNDHSVYVWDVHDVKKVGIVRSFMYHSSSILGLEVAPPVQDGETPVLPPGTFITCSTDDTIRIWNLENHMTETKCYKRNVFSNELLKICYIDPSMMSLRDVDYNPAGGTDKTDTNYDGKNGIRSLCISPDGQHLASGDRIGNVRIHDLQTMQEIHSIEAHNGEVLCLEYSHVSTGPKLLSSTSRDRLVHVFDPEQRYGLLQTLNDHSASVTAVKFVDTDSQLKMLSCGADKSLLFRNAQMSPDFQFSLNQHLVAKTTLYDMAVDPTQKFLATACQDRNIRIYNIKTAKQKKHYKGSLGDDGTLTKVQLDPSGIYAATSCTDKNLCILDFWTGELMATMYGHSELATGIKFTHDLKHFISVSGDGCIFVWRLSGEMSRQMQDRLEELGQLPEEALGNSMNRTVTIDNPKQKEVEFKTPTSILAELTRQMEEVRADSPPEKPSLDYRFSVGQLPSWAKSKGDKSKDGKSGEDQSSNLPKGRWAQRVDNKGIMAQLDGKTVELDVGTDCNTRKAAFDDVDARRETMVVSQPENTPRKIPVIFDDENDDEDEDDDDEDFFPSFHKKKLWDESPRFTRRNSVDDLDDDLDKEPEVRYYPPSEVDSVESNGSFFTVFGGEKGKNSSQFSGLEKGLDADSESTDPISMEDTEEDDDAISIPSNPTTPSEDYNLRTPDREKFLKDRFENLNFTPTVSIDKFQERLDELESNIVDDSQPQVPGNSRISISTRFLSRAQQANIKNMVVYNSIQRQDNWFDSVQKRKDEMARAVDETRKRLLAMGWNDKTSPETEQPGKDNLPSPPVKLPTEPEAADMFEDLLQQTTPTNKSSSPLNTPSSNSATIWDSRSSTSEDSNDQKTPTNKTHSSPRRSRPSTLTLEREKKRREISVEVPTKGGDKKGTPRSQSHSSLYRQTESSKAKKSMGSSNNLAQQDRPTPKHSTNLTKSTSMTNLNSGERLTLPRSKPRMEAKKLSSLYTSTPNLAQSVDKNHDCDDVPSKLQIRTDICLSDSDLLDEDLPKTSSKKGSHTRASTTSKPQTDAKRSSIGAGVPKKESVRSSSATRAGRLSLPASPAVSVDSKTLKKSSVLRDDKDLMPPPSKGVITKGKQDTFVRRAAQSNSRKGMSELTLAQAKDILLGKSGILGSNSRSSSSNSASTITTTSSSTKLSHAKSTTKSPIRSTASSSKSSSHSTVSTGKKSLHSSTFPTYTVASTSSVCATSSAMTTVSSSSSSSSSVTSSATSSSSSPRSLQKEAAHLQITSEIETTAAEIRSKNMMEAAFQNLSVLDASPNDLPERDCSPQQPSGSSAHTKSPTMSGTNVTPTPKWRDLCSENVNGDDVTNSTRDVSGYVSHSSGVEEEEESLAHASSIKERIAMLHSHSSPQSSPRSTSTAHITLTPNKSPGPSVAKSGSPVSSTLSPRSSSGIGSSLDSDVASKLFASPGSSLSPHSNYHIAYDISDSDEGSEKSPPQDTTVQSSSFSSELDFGGKRLSLSKALEAVSGGHSNSRDSPTSITSLTSSNLPDSSTPTNLNSNLQSDWPTSSTRSTPSSIISNRSTLNGSPNVANGFTPISPRKQDYLQLCLDAVKELRLSVNKVSDLYDQVHLNSDNQSNEAESVLVEAVRENKQTFIDILSQTCDKEDFSRSNTEPVTIPREVLEPMLSSFGNQLLERFERQISADSTRYQADISRLIKIPGRHKLTQQDIGPS</sequence>
<dbReference type="Pfam" id="PF24780">
    <property type="entry name" value="WD40_MABP1-WDR62_1st"/>
    <property type="match status" value="1"/>
</dbReference>
<feature type="compositionally biased region" description="Polar residues" evidence="4">
    <location>
        <begin position="1833"/>
        <end position="1869"/>
    </location>
</feature>
<feature type="compositionally biased region" description="Basic and acidic residues" evidence="4">
    <location>
        <begin position="797"/>
        <end position="809"/>
    </location>
</feature>
<feature type="compositionally biased region" description="Polar residues" evidence="4">
    <location>
        <begin position="1630"/>
        <end position="1653"/>
    </location>
</feature>
<keyword evidence="8" id="KW-1185">Reference proteome</keyword>
<feature type="repeat" description="WD" evidence="3">
    <location>
        <begin position="678"/>
        <end position="712"/>
    </location>
</feature>
<evidence type="ECO:0000313" key="8">
    <source>
        <dbReference type="Proteomes" id="UP000242188"/>
    </source>
</evidence>
<feature type="compositionally biased region" description="Polar residues" evidence="4">
    <location>
        <begin position="1360"/>
        <end position="1369"/>
    </location>
</feature>
<feature type="compositionally biased region" description="Polar residues" evidence="4">
    <location>
        <begin position="1723"/>
        <end position="1733"/>
    </location>
</feature>
<evidence type="ECO:0000259" key="5">
    <source>
        <dbReference type="Pfam" id="PF24780"/>
    </source>
</evidence>
<evidence type="ECO:0000313" key="7">
    <source>
        <dbReference type="EMBL" id="OWF56842.1"/>
    </source>
</evidence>
<dbReference type="Gene3D" id="2.130.10.10">
    <property type="entry name" value="YVTN repeat-like/Quinoprotein amine dehydrogenase"/>
    <property type="match status" value="4"/>
</dbReference>
<proteinExistence type="predicted"/>
<evidence type="ECO:0000256" key="4">
    <source>
        <dbReference type="SAM" id="MobiDB-lite"/>
    </source>
</evidence>
<feature type="compositionally biased region" description="Polar residues" evidence="4">
    <location>
        <begin position="1255"/>
        <end position="1288"/>
    </location>
</feature>
<dbReference type="InterPro" id="IPR056161">
    <property type="entry name" value="WD40_MABP1-WDR62_1st"/>
</dbReference>
<keyword evidence="7" id="KW-0418">Kinase</keyword>
<feature type="region of interest" description="Disordered" evidence="4">
    <location>
        <begin position="1472"/>
        <end position="1535"/>
    </location>
</feature>
<evidence type="ECO:0000256" key="1">
    <source>
        <dbReference type="ARBA" id="ARBA00022574"/>
    </source>
</evidence>
<gene>
    <name evidence="7" type="ORF">KP79_PYT10085</name>
</gene>
<organism evidence="7 8">
    <name type="scientific">Mizuhopecten yessoensis</name>
    <name type="common">Japanese scallop</name>
    <name type="synonym">Patinopecten yessoensis</name>
    <dbReference type="NCBI Taxonomy" id="6573"/>
    <lineage>
        <taxon>Eukaryota</taxon>
        <taxon>Metazoa</taxon>
        <taxon>Spiralia</taxon>
        <taxon>Lophotrochozoa</taxon>
        <taxon>Mollusca</taxon>
        <taxon>Bivalvia</taxon>
        <taxon>Autobranchia</taxon>
        <taxon>Pteriomorphia</taxon>
        <taxon>Pectinida</taxon>
        <taxon>Pectinoidea</taxon>
        <taxon>Pectinidae</taxon>
        <taxon>Mizuhopecten</taxon>
    </lineage>
</organism>
<dbReference type="InterPro" id="IPR056162">
    <property type="entry name" value="WD40_MABP1-WDR62_2nd"/>
</dbReference>
<feature type="domain" description="MABP1/WDR62 second WD40" evidence="6">
    <location>
        <begin position="370"/>
        <end position="711"/>
    </location>
</feature>
<keyword evidence="1 3" id="KW-0853">WD repeat</keyword>
<evidence type="ECO:0000256" key="3">
    <source>
        <dbReference type="PROSITE-ProRule" id="PRU00221"/>
    </source>
</evidence>
<feature type="compositionally biased region" description="Polar residues" evidence="4">
    <location>
        <begin position="1234"/>
        <end position="1248"/>
    </location>
</feature>
<feature type="region of interest" description="Disordered" evidence="4">
    <location>
        <begin position="793"/>
        <end position="823"/>
    </location>
</feature>
<keyword evidence="2" id="KW-0677">Repeat</keyword>
<feature type="compositionally biased region" description="Low complexity" evidence="4">
    <location>
        <begin position="1870"/>
        <end position="1887"/>
    </location>
</feature>
<feature type="repeat" description="WD" evidence="3">
    <location>
        <begin position="115"/>
        <end position="158"/>
    </location>
</feature>
<feature type="region of interest" description="Disordered" evidence="4">
    <location>
        <begin position="862"/>
        <end position="939"/>
    </location>
</feature>
<feature type="compositionally biased region" description="Low complexity" evidence="4">
    <location>
        <begin position="1155"/>
        <end position="1174"/>
    </location>
</feature>
<dbReference type="PROSITE" id="PS50082">
    <property type="entry name" value="WD_REPEATS_2"/>
    <property type="match status" value="3"/>
</dbReference>
<dbReference type="InterPro" id="IPR015943">
    <property type="entry name" value="WD40/YVTN_repeat-like_dom_sf"/>
</dbReference>
<protein>
    <submittedName>
        <fullName evidence="7">Mitogen-activated protein kinase-binding protein 1</fullName>
    </submittedName>
</protein>
<feature type="compositionally biased region" description="Low complexity" evidence="4">
    <location>
        <begin position="1708"/>
        <end position="1722"/>
    </location>
</feature>
<feature type="region of interest" description="Disordered" evidence="4">
    <location>
        <begin position="1619"/>
        <end position="1759"/>
    </location>
</feature>
<feature type="compositionally biased region" description="Low complexity" evidence="4">
    <location>
        <begin position="1556"/>
        <end position="1577"/>
    </location>
</feature>
<feature type="region of interest" description="Disordered" evidence="4">
    <location>
        <begin position="1342"/>
        <end position="1441"/>
    </location>
</feature>
<dbReference type="InterPro" id="IPR036322">
    <property type="entry name" value="WD40_repeat_dom_sf"/>
</dbReference>
<feature type="compositionally biased region" description="Low complexity" evidence="4">
    <location>
        <begin position="1472"/>
        <end position="1528"/>
    </location>
</feature>
<dbReference type="STRING" id="6573.A0A210R771"/>
<feature type="region of interest" description="Disordered" evidence="4">
    <location>
        <begin position="1112"/>
        <end position="1141"/>
    </location>
</feature>
<dbReference type="GO" id="GO:0043124">
    <property type="term" value="P:negative regulation of canonical NF-kappaB signal transduction"/>
    <property type="evidence" value="ECO:0007669"/>
    <property type="project" value="TreeGrafter"/>
</dbReference>
<feature type="compositionally biased region" description="Polar residues" evidence="4">
    <location>
        <begin position="1306"/>
        <end position="1318"/>
    </location>
</feature>
<feature type="compositionally biased region" description="Polar residues" evidence="4">
    <location>
        <begin position="1798"/>
        <end position="1812"/>
    </location>
</feature>
<feature type="domain" description="MABP1/WDR62 first WD40" evidence="5">
    <location>
        <begin position="41"/>
        <end position="362"/>
    </location>
</feature>
<dbReference type="PANTHER" id="PTHR44813:SF1">
    <property type="entry name" value="MITOGEN-ACTIVATED PROTEIN KINASE-BINDING PROTEIN 1"/>
    <property type="match status" value="1"/>
</dbReference>
<dbReference type="SUPFAM" id="SSF50978">
    <property type="entry name" value="WD40 repeat-like"/>
    <property type="match status" value="2"/>
</dbReference>
<dbReference type="Pfam" id="PF24782">
    <property type="entry name" value="WD40_MABP1-WDR62_2nd"/>
    <property type="match status" value="1"/>
</dbReference>
<keyword evidence="7" id="KW-0808">Transferase</keyword>
<feature type="region of interest" description="Disordered" evidence="4">
    <location>
        <begin position="1155"/>
        <end position="1327"/>
    </location>
</feature>
<dbReference type="InterPro" id="IPR055292">
    <property type="entry name" value="MABP1"/>
</dbReference>
<dbReference type="GO" id="GO:0046330">
    <property type="term" value="P:positive regulation of JNK cascade"/>
    <property type="evidence" value="ECO:0007669"/>
    <property type="project" value="TreeGrafter"/>
</dbReference>
<feature type="region of interest" description="Disordered" evidence="4">
    <location>
        <begin position="957"/>
        <end position="1007"/>
    </location>
</feature>
<feature type="compositionally biased region" description="Low complexity" evidence="4">
    <location>
        <begin position="1740"/>
        <end position="1759"/>
    </location>
</feature>
<reference evidence="7 8" key="1">
    <citation type="journal article" date="2017" name="Nat. Ecol. Evol.">
        <title>Scallop genome provides insights into evolution of bilaterian karyotype and development.</title>
        <authorList>
            <person name="Wang S."/>
            <person name="Zhang J."/>
            <person name="Jiao W."/>
            <person name="Li J."/>
            <person name="Xun X."/>
            <person name="Sun Y."/>
            <person name="Guo X."/>
            <person name="Huan P."/>
            <person name="Dong B."/>
            <person name="Zhang L."/>
            <person name="Hu X."/>
            <person name="Sun X."/>
            <person name="Wang J."/>
            <person name="Zhao C."/>
            <person name="Wang Y."/>
            <person name="Wang D."/>
            <person name="Huang X."/>
            <person name="Wang R."/>
            <person name="Lv J."/>
            <person name="Li Y."/>
            <person name="Zhang Z."/>
            <person name="Liu B."/>
            <person name="Lu W."/>
            <person name="Hui Y."/>
            <person name="Liang J."/>
            <person name="Zhou Z."/>
            <person name="Hou R."/>
            <person name="Li X."/>
            <person name="Liu Y."/>
            <person name="Li H."/>
            <person name="Ning X."/>
            <person name="Lin Y."/>
            <person name="Zhao L."/>
            <person name="Xing Q."/>
            <person name="Dou J."/>
            <person name="Li Y."/>
            <person name="Mao J."/>
            <person name="Guo H."/>
            <person name="Dou H."/>
            <person name="Li T."/>
            <person name="Mu C."/>
            <person name="Jiang W."/>
            <person name="Fu Q."/>
            <person name="Fu X."/>
            <person name="Miao Y."/>
            <person name="Liu J."/>
            <person name="Yu Q."/>
            <person name="Li R."/>
            <person name="Liao H."/>
            <person name="Li X."/>
            <person name="Kong Y."/>
            <person name="Jiang Z."/>
            <person name="Chourrout D."/>
            <person name="Li R."/>
            <person name="Bao Z."/>
        </authorList>
    </citation>
    <scope>NUCLEOTIDE SEQUENCE [LARGE SCALE GENOMIC DNA]</scope>
    <source>
        <strain evidence="7 8">PY_sf001</strain>
    </source>
</reference>
<feature type="region of interest" description="Disordered" evidence="4">
    <location>
        <begin position="1789"/>
        <end position="1814"/>
    </location>
</feature>
<accession>A0A210R771</accession>
<dbReference type="GO" id="GO:0005737">
    <property type="term" value="C:cytoplasm"/>
    <property type="evidence" value="ECO:0007669"/>
    <property type="project" value="TreeGrafter"/>
</dbReference>
<dbReference type="EMBL" id="NEDP02000029">
    <property type="protein sequence ID" value="OWF56842.1"/>
    <property type="molecule type" value="Genomic_DNA"/>
</dbReference>
<evidence type="ECO:0000259" key="6">
    <source>
        <dbReference type="Pfam" id="PF24782"/>
    </source>
</evidence>
<feature type="region of interest" description="Disordered" evidence="4">
    <location>
        <begin position="1556"/>
        <end position="1587"/>
    </location>
</feature>
<dbReference type="InterPro" id="IPR001680">
    <property type="entry name" value="WD40_rpt"/>
</dbReference>
<feature type="compositionally biased region" description="Acidic residues" evidence="4">
    <location>
        <begin position="879"/>
        <end position="895"/>
    </location>
</feature>
<feature type="compositionally biased region" description="Acidic residues" evidence="4">
    <location>
        <begin position="971"/>
        <end position="990"/>
    </location>
</feature>
<feature type="compositionally biased region" description="Polar residues" evidence="4">
    <location>
        <begin position="1175"/>
        <end position="1197"/>
    </location>
</feature>
<feature type="region of interest" description="Disordered" evidence="4">
    <location>
        <begin position="1831"/>
        <end position="1900"/>
    </location>
</feature>